<organism evidence="2 3">
    <name type="scientific">Variovorax paradoxus</name>
    <dbReference type="NCBI Taxonomy" id="34073"/>
    <lineage>
        <taxon>Bacteria</taxon>
        <taxon>Pseudomonadati</taxon>
        <taxon>Pseudomonadota</taxon>
        <taxon>Betaproteobacteria</taxon>
        <taxon>Burkholderiales</taxon>
        <taxon>Comamonadaceae</taxon>
        <taxon>Variovorax</taxon>
    </lineage>
</organism>
<accession>A0A0D0MFY4</accession>
<dbReference type="SUPFAM" id="SSF48371">
    <property type="entry name" value="ARM repeat"/>
    <property type="match status" value="1"/>
</dbReference>
<dbReference type="InterPro" id="IPR011989">
    <property type="entry name" value="ARM-like"/>
</dbReference>
<dbReference type="Proteomes" id="UP000032067">
    <property type="component" value="Unassembled WGS sequence"/>
</dbReference>
<dbReference type="InterPro" id="IPR011959">
    <property type="entry name" value="CHP02270"/>
</dbReference>
<evidence type="ECO:0000256" key="1">
    <source>
        <dbReference type="SAM" id="MobiDB-lite"/>
    </source>
</evidence>
<dbReference type="EMBL" id="JXQQ01000035">
    <property type="protein sequence ID" value="KIQ31231.1"/>
    <property type="molecule type" value="Genomic_DNA"/>
</dbReference>
<feature type="compositionally biased region" description="Acidic residues" evidence="1">
    <location>
        <begin position="332"/>
        <end position="342"/>
    </location>
</feature>
<sequence>MTAATIARSAAAPVALVVQRHAEEAALLCNQRFFLAASGHTKLHHLRRLDDRLAAHLDGLAVARDAGSRACDEALASAGRGEVFAAIVLALENHDLPRLERLLAIAELLPEVRDAVALAGGWASGESLRGIAKDMLDSPHAFRRAVAIAACDFHMVDPGEALNAAVAHADVVLRAQALRAAGECARRDLAAACIGALEDEDAGCRFWAARSAVLLGERHKPIHALHDATLLPGTSHGRLALSLLFKLATPAQAAPLLAEMLDKPAHVRDAVRSAGTVGDTRLVPWLIAQMEDPALSRLAGEAFSTITGLDLAWLDLERKPPENIESGPGDAPEGEDVAMDEDDGLPWPDPARIGGWWAANGHGFAPGERYFMGAVPSWAHCVGVLRHGCQRQRMAAAEYLCLLRPGSKLFPTSAPAWRQQRWLEQWPDE</sequence>
<evidence type="ECO:0000313" key="3">
    <source>
        <dbReference type="Proteomes" id="UP000032067"/>
    </source>
</evidence>
<dbReference type="OrthoDB" id="8089803at2"/>
<dbReference type="NCBIfam" id="TIGR02270">
    <property type="entry name" value="TIGR02270 family protein"/>
    <property type="match status" value="1"/>
</dbReference>
<dbReference type="AlphaFoldDB" id="A0A0D0MFY4"/>
<name>A0A0D0MFY4_VARPD</name>
<comment type="caution">
    <text evidence="2">The sequence shown here is derived from an EMBL/GenBank/DDBJ whole genome shotgun (WGS) entry which is preliminary data.</text>
</comment>
<dbReference type="InterPro" id="IPR016024">
    <property type="entry name" value="ARM-type_fold"/>
</dbReference>
<dbReference type="RefSeq" id="WP_042579883.1">
    <property type="nucleotide sequence ID" value="NZ_JXQQ01000035.1"/>
</dbReference>
<protein>
    <recommendedName>
        <fullName evidence="4">TIGR02270 family protein</fullName>
    </recommendedName>
</protein>
<evidence type="ECO:0008006" key="4">
    <source>
        <dbReference type="Google" id="ProtNLM"/>
    </source>
</evidence>
<dbReference type="Gene3D" id="1.25.10.10">
    <property type="entry name" value="Leucine-rich Repeat Variant"/>
    <property type="match status" value="1"/>
</dbReference>
<feature type="region of interest" description="Disordered" evidence="1">
    <location>
        <begin position="320"/>
        <end position="342"/>
    </location>
</feature>
<evidence type="ECO:0000313" key="2">
    <source>
        <dbReference type="EMBL" id="KIQ31231.1"/>
    </source>
</evidence>
<proteinExistence type="predicted"/>
<gene>
    <name evidence="2" type="ORF">RT97_16530</name>
</gene>
<reference evidence="2 3" key="1">
    <citation type="submission" date="2014-12" db="EMBL/GenBank/DDBJ databases">
        <title>16Stimator: statistical estimation of ribosomal gene copy numbers from draft genome assemblies.</title>
        <authorList>
            <person name="Perisin M.A."/>
            <person name="Vetter M."/>
            <person name="Gilbert J.A."/>
            <person name="Bergelson J."/>
        </authorList>
    </citation>
    <scope>NUCLEOTIDE SEQUENCE [LARGE SCALE GENOMIC DNA]</scope>
    <source>
        <strain evidence="2 3">MEDvA23</strain>
    </source>
</reference>